<reference evidence="2 3" key="1">
    <citation type="submission" date="2020-08" db="EMBL/GenBank/DDBJ databases">
        <title>Above-ground endophytic microbial communities from plants in different locations in the United States.</title>
        <authorList>
            <person name="Frank C."/>
        </authorList>
    </citation>
    <scope>NUCLEOTIDE SEQUENCE [LARGE SCALE GENOMIC DNA]</scope>
    <source>
        <strain evidence="2 3">WP4_2_2</strain>
    </source>
</reference>
<evidence type="ECO:0000313" key="2">
    <source>
        <dbReference type="EMBL" id="MBB6103981.1"/>
    </source>
</evidence>
<name>A0A7W9TYY1_9BURK</name>
<feature type="region of interest" description="Disordered" evidence="1">
    <location>
        <begin position="356"/>
        <end position="388"/>
    </location>
</feature>
<organism evidence="2 3">
    <name type="scientific">Paraburkholderia bannensis</name>
    <dbReference type="NCBI Taxonomy" id="765414"/>
    <lineage>
        <taxon>Bacteria</taxon>
        <taxon>Pseudomonadati</taxon>
        <taxon>Pseudomonadota</taxon>
        <taxon>Betaproteobacteria</taxon>
        <taxon>Burkholderiales</taxon>
        <taxon>Burkholderiaceae</taxon>
        <taxon>Paraburkholderia</taxon>
    </lineage>
</organism>
<keyword evidence="3" id="KW-1185">Reference proteome</keyword>
<evidence type="ECO:0000256" key="1">
    <source>
        <dbReference type="SAM" id="MobiDB-lite"/>
    </source>
</evidence>
<dbReference type="AlphaFoldDB" id="A0A7W9TYY1"/>
<accession>A0A7W9TYY1</accession>
<dbReference type="Proteomes" id="UP000571554">
    <property type="component" value="Unassembled WGS sequence"/>
</dbReference>
<comment type="caution">
    <text evidence="2">The sequence shown here is derived from an EMBL/GenBank/DDBJ whole genome shotgun (WGS) entry which is preliminary data.</text>
</comment>
<dbReference type="RefSeq" id="WP_183725850.1">
    <property type="nucleotide sequence ID" value="NZ_JACHBW010000011.1"/>
</dbReference>
<protein>
    <submittedName>
        <fullName evidence="2">Uncharacterized protein</fullName>
    </submittedName>
</protein>
<proteinExistence type="predicted"/>
<evidence type="ECO:0000313" key="3">
    <source>
        <dbReference type="Proteomes" id="UP000571554"/>
    </source>
</evidence>
<dbReference type="EMBL" id="JACHBW010000011">
    <property type="protein sequence ID" value="MBB6103981.1"/>
    <property type="molecule type" value="Genomic_DNA"/>
</dbReference>
<sequence length="388" mass="42961">MNQHDQSETRDMATNPMAELRWLTPELAAFQADEKLHAKIPQGIVKRSEALAGCFLESGAILPGSLLEKSEFASATQWALYWCIAASSSYVCGDPRSGINGEDWQTKEFVSKLTMLMTLMKYIPNGSAPLELVLSEIWAHKMPGSKEATLGADLLLVLDLGNDDEPLKPRIQLFWLQGKAVKYVLKEQEAVYKLHYDQYNDTVGYQSERLRLQHKPEEGSFAFYAQYAHQIPFVPVTPVSRLTEAPASVTADLREIAVRFAEWLVERTLDPSAPSSRETPHEPRGAFASEEDVITFLENAARLSPDAEFAPYSMVCLSARGAAPRVESVAKRIMKHFDAQILAMRNRTLAAISTANSVGGDVADVGQDDQPDDGTENKPTGGKRDFKP</sequence>
<gene>
    <name evidence="2" type="ORF">F4827_003840</name>
</gene>